<sequence length="251" mass="27624">MSLDDVAQAIRECNKLHGTTLSDRNPANFMKDLLRGANASKNWPQSVAKQRFTGVQRTSDGECFEFIPYKPGQTEPFPDAFKVRANAPVYPIQSISMPLVTKSFGRSDETWLVQTAINLRVVETHFAIAPAFPMLEVAHLQMGIKLRSTEIDALFLGKVGDQKNPESVLITCEAKQAKDPLIQSQIINQVQAAFAEANVETVVPIGLRTVKGVGFYLTEFEAIKRADAPILDELALASDALYQLHPAVKGI</sequence>
<dbReference type="Proteomes" id="UP000261704">
    <property type="component" value="Chromosome"/>
</dbReference>
<proteinExistence type="predicted"/>
<dbReference type="AlphaFoldDB" id="A0A347ULG0"/>
<keyword evidence="2" id="KW-1185">Reference proteome</keyword>
<accession>A0A347ULG0</accession>
<protein>
    <submittedName>
        <fullName evidence="1">Uncharacterized protein</fullName>
    </submittedName>
</protein>
<gene>
    <name evidence="1" type="ORF">BAR1_04405</name>
</gene>
<dbReference type="EMBL" id="CP032125">
    <property type="protein sequence ID" value="AXX99688.1"/>
    <property type="molecule type" value="Genomic_DNA"/>
</dbReference>
<evidence type="ECO:0000313" key="1">
    <source>
        <dbReference type="EMBL" id="AXX99688.1"/>
    </source>
</evidence>
<evidence type="ECO:0000313" key="2">
    <source>
        <dbReference type="Proteomes" id="UP000261704"/>
    </source>
</evidence>
<organism evidence="1 2">
    <name type="scientific">Profundibacter amoris</name>
    <dbReference type="NCBI Taxonomy" id="2171755"/>
    <lineage>
        <taxon>Bacteria</taxon>
        <taxon>Pseudomonadati</taxon>
        <taxon>Pseudomonadota</taxon>
        <taxon>Alphaproteobacteria</taxon>
        <taxon>Rhodobacterales</taxon>
        <taxon>Paracoccaceae</taxon>
        <taxon>Profundibacter</taxon>
    </lineage>
</organism>
<dbReference type="OrthoDB" id="6000935at2"/>
<name>A0A347ULG0_9RHOB</name>
<dbReference type="KEGG" id="pamo:BAR1_04405"/>
<reference evidence="1 2" key="1">
    <citation type="submission" date="2018-09" db="EMBL/GenBank/DDBJ databases">
        <title>Profundibacter amoris BAR1 gen. nov., sp. nov., a new member of the Roseobacter clade isolated at Lokis Castle Vent Field on the Arctic Mid-Oceanic Ridge.</title>
        <authorList>
            <person name="Le Moine Bauer S."/>
            <person name="Sjoeberg A.G."/>
            <person name="L'Haridon S."/>
            <person name="Stokke R."/>
            <person name="Roalkvam I."/>
            <person name="Steen I.H."/>
            <person name="Dahle H."/>
        </authorList>
    </citation>
    <scope>NUCLEOTIDE SEQUENCE [LARGE SCALE GENOMIC DNA]</scope>
    <source>
        <strain evidence="1 2">BAR1</strain>
    </source>
</reference>